<dbReference type="Gene3D" id="3.40.1610.10">
    <property type="entry name" value="CV3147-like domain"/>
    <property type="match status" value="1"/>
</dbReference>
<dbReference type="InterPro" id="IPR048350">
    <property type="entry name" value="S-Me-THD-like_C"/>
</dbReference>
<dbReference type="GO" id="GO:0016787">
    <property type="term" value="F:hydrolase activity"/>
    <property type="evidence" value="ECO:0007669"/>
    <property type="project" value="InterPro"/>
</dbReference>
<feature type="domain" description="S-Me-THD-like C-terminal" evidence="4">
    <location>
        <begin position="577"/>
        <end position="759"/>
    </location>
</feature>
<evidence type="ECO:0000259" key="2">
    <source>
        <dbReference type="Pfam" id="PF05378"/>
    </source>
</evidence>
<reference evidence="5 6" key="1">
    <citation type="journal article" date="2012" name="Genome Biol.">
        <title>The genome of the polar eukaryotic microalga coccomyxa subellipsoidea reveals traits of cold adaptation.</title>
        <authorList>
            <person name="Blanc G."/>
            <person name="Agarkova I."/>
            <person name="Grimwood J."/>
            <person name="Kuo A."/>
            <person name="Brueggeman A."/>
            <person name="Dunigan D."/>
            <person name="Gurnon J."/>
            <person name="Ladunga I."/>
            <person name="Lindquist E."/>
            <person name="Lucas S."/>
            <person name="Pangilinan J."/>
            <person name="Proschold T."/>
            <person name="Salamov A."/>
            <person name="Schmutz J."/>
            <person name="Weeks D."/>
            <person name="Yamada T."/>
            <person name="Claverie J.M."/>
            <person name="Grigoriev I."/>
            <person name="Van Etten J."/>
            <person name="Lomsadze A."/>
            <person name="Borodovsky M."/>
        </authorList>
    </citation>
    <scope>NUCLEOTIDE SEQUENCE [LARGE SCALE GENOMIC DNA]</scope>
    <source>
        <strain evidence="5 6">C-169</strain>
    </source>
</reference>
<dbReference type="SUPFAM" id="SSF53067">
    <property type="entry name" value="Actin-like ATPase domain"/>
    <property type="match status" value="1"/>
</dbReference>
<feature type="domain" description="Hydantoinase A/oxoprolinase" evidence="1">
    <location>
        <begin position="92"/>
        <end position="265"/>
    </location>
</feature>
<dbReference type="AlphaFoldDB" id="I0Z390"/>
<dbReference type="InterPro" id="IPR010318">
    <property type="entry name" value="S-Me-THD_N"/>
</dbReference>
<feature type="domain" description="Hydantoinase/oxoprolinase N-terminal" evidence="2">
    <location>
        <begin position="7"/>
        <end position="62"/>
    </location>
</feature>
<dbReference type="InterPro" id="IPR002821">
    <property type="entry name" value="Hydantoinase_A"/>
</dbReference>
<dbReference type="InterPro" id="IPR045079">
    <property type="entry name" value="Oxoprolinase-like"/>
</dbReference>
<accession>I0Z390</accession>
<dbReference type="SUPFAM" id="SSF160991">
    <property type="entry name" value="CV3147-like"/>
    <property type="match status" value="1"/>
</dbReference>
<dbReference type="OrthoDB" id="511137at2759"/>
<dbReference type="Pfam" id="PF05378">
    <property type="entry name" value="Hydant_A_N"/>
    <property type="match status" value="1"/>
</dbReference>
<name>I0Z390_COCSC</name>
<dbReference type="Proteomes" id="UP000007264">
    <property type="component" value="Unassembled WGS sequence"/>
</dbReference>
<feature type="domain" description="S-Me-THD N-terminal" evidence="3">
    <location>
        <begin position="422"/>
        <end position="573"/>
    </location>
</feature>
<dbReference type="InterPro" id="IPR008040">
    <property type="entry name" value="Hydant_A_N"/>
</dbReference>
<evidence type="ECO:0000259" key="4">
    <source>
        <dbReference type="Pfam" id="PF20906"/>
    </source>
</evidence>
<gene>
    <name evidence="5" type="ORF">COCSUDRAFT_61349</name>
</gene>
<organism evidence="5 6">
    <name type="scientific">Coccomyxa subellipsoidea (strain C-169)</name>
    <name type="common">Green microalga</name>
    <dbReference type="NCBI Taxonomy" id="574566"/>
    <lineage>
        <taxon>Eukaryota</taxon>
        <taxon>Viridiplantae</taxon>
        <taxon>Chlorophyta</taxon>
        <taxon>core chlorophytes</taxon>
        <taxon>Trebouxiophyceae</taxon>
        <taxon>Trebouxiophyceae incertae sedis</taxon>
        <taxon>Coccomyxaceae</taxon>
        <taxon>Coccomyxa</taxon>
        <taxon>Coccomyxa subellipsoidea</taxon>
    </lineage>
</organism>
<dbReference type="Pfam" id="PF20906">
    <property type="entry name" value="S-Me-THD_C"/>
    <property type="match status" value="1"/>
</dbReference>
<dbReference type="PANTHER" id="PTHR11365:SF10">
    <property type="entry name" value="HYDANTOINASE_OXOPROLINASE"/>
    <property type="match status" value="1"/>
</dbReference>
<evidence type="ECO:0000259" key="1">
    <source>
        <dbReference type="Pfam" id="PF01968"/>
    </source>
</evidence>
<proteinExistence type="predicted"/>
<dbReference type="PANTHER" id="PTHR11365">
    <property type="entry name" value="5-OXOPROLINASE RELATED"/>
    <property type="match status" value="1"/>
</dbReference>
<dbReference type="InterPro" id="IPR043129">
    <property type="entry name" value="ATPase_NBD"/>
</dbReference>
<dbReference type="Pfam" id="PF01968">
    <property type="entry name" value="Hydantoinase_A"/>
    <property type="match status" value="1"/>
</dbReference>
<comment type="caution">
    <text evidence="5">The sequence shown here is derived from an EMBL/GenBank/DDBJ whole genome shotgun (WGS) entry which is preliminary data.</text>
</comment>
<keyword evidence="6" id="KW-1185">Reference proteome</keyword>
<sequence>MSDASGYEYDGGTEISPIDEAEVRAAVRQDLDRGITSFVVSGVFSPVNSSQETRVKQILEDEIHQASTEGGKPIQAHITLSHEVAQLGILERENAAILNAALRPLAAQLIPAFQEAMQGAGIGGRLFLTSNDGTLISAEAAMQAPIVTFQSGPVNSLRGAVFLSGMKDGLVIDIGGTTTDVGVLINGLPRPAAATVDIAGVRTNFALPDVLSIGLGGGSHVEWRKQNGTCDVGPQSVGHELTSKALAAGGNACTATDVAVLLRKMEFGDVPVVVVGGGAALCNDSLEGASSVIRPPFASVANAVGAAIPQVSGMVDGVYALGGGGEHRARVLAEAEAAAKAQAVAAGAHSDTCQTVVKDEIPLAYVPGGVARVHIRVVGDLKYLAHTAASMSPPESQPAVGSMTDKATKESISDRQATHAEASGCGILGTGGGGSPYINRLKVMRELDRGGVIRVISADTVPDEAMVAEAGGMGAPTVGCEKLDAFECEAALRAHAAADPLKRPLHAVMSCEIGGGNGLEPLAIGARMGSPIVDAGFMGRAFPEVQMMTSAIYGHSLTPAALADEKGNVVVVQHCASPQWLERLLRPVCTAMGCAAGLSTAPLTGRELRRVAVKGTVSLAWRLGRAVIGARDAKADAVRAAAAEGGGNVLFTGKITDVERATSEGFARGHFSVEDLQDNRGQLMTIQFQNENLVAHVNGRLVLSVPDLICCLATDGGQALQTEDLRYGLRVSIVGLPAHPLLRTPEALEVVGPAAFGYDNLHATAHKCSVN</sequence>
<dbReference type="GeneID" id="17043112"/>
<dbReference type="KEGG" id="csl:COCSUDRAFT_61349"/>
<dbReference type="InterPro" id="IPR027479">
    <property type="entry name" value="S-Me-THD_N_sf"/>
</dbReference>
<evidence type="ECO:0000313" key="6">
    <source>
        <dbReference type="Proteomes" id="UP000007264"/>
    </source>
</evidence>
<evidence type="ECO:0000259" key="3">
    <source>
        <dbReference type="Pfam" id="PF06032"/>
    </source>
</evidence>
<dbReference type="InterPro" id="IPR024071">
    <property type="entry name" value="S-Me-THD_C_sf"/>
</dbReference>
<evidence type="ECO:0000313" key="5">
    <source>
        <dbReference type="EMBL" id="EIE25109.1"/>
    </source>
</evidence>
<protein>
    <submittedName>
        <fullName evidence="5">DUF917-domain-containing protein</fullName>
    </submittedName>
</protein>
<dbReference type="Pfam" id="PF06032">
    <property type="entry name" value="S-Me-THD_N"/>
    <property type="match status" value="1"/>
</dbReference>
<dbReference type="Gene3D" id="2.40.390.10">
    <property type="entry name" value="CV3147-like"/>
    <property type="match status" value="1"/>
</dbReference>
<dbReference type="RefSeq" id="XP_005649653.1">
    <property type="nucleotide sequence ID" value="XM_005649596.1"/>
</dbReference>
<dbReference type="EMBL" id="AGSI01000004">
    <property type="protein sequence ID" value="EIE25109.1"/>
    <property type="molecule type" value="Genomic_DNA"/>
</dbReference>
<dbReference type="FunFam" id="3.40.1610.10:FF:000001">
    <property type="entry name" value="Hydantoinase, putative"/>
    <property type="match status" value="1"/>
</dbReference>
<dbReference type="eggNOG" id="ENOG502QQBE">
    <property type="taxonomic scope" value="Eukaryota"/>
</dbReference>